<evidence type="ECO:0000313" key="4">
    <source>
        <dbReference type="Proteomes" id="UP001206067"/>
    </source>
</evidence>
<sequence>MTDRIMATVPPRVASGAAQADIAISRAAEKTGVDFRFLLAQAQLESGMDPQAKAKTSSATGLFQFIDQTWLAVLDRHGERLGYGALAQAIETSDGRARITDPSMRRQILDLRFDPTASSLMAGALASDNGAELKTVLGRNPDASELYLAHFLGVAGASRFLAELASNPAASAVELLPRAAAANPAIFRDRSGAARSVSEVMEVIRRRVDRAMGDAPPGAIQGSLPVATPRTRFAEIAQSTGPRVYGAMSGRSSQPDHRSMADTLRHGFLIDQPRGADLPGADHVRAAYARLKGFGL</sequence>
<reference evidence="3 4" key="1">
    <citation type="submission" date="2022-08" db="EMBL/GenBank/DDBJ databases">
        <title>Polyphasic taxonomy analysis of Qipengyuania sp.RS5-5.</title>
        <authorList>
            <person name="Xamxidin M."/>
            <person name="Wu M."/>
        </authorList>
    </citation>
    <scope>NUCLEOTIDE SEQUENCE [LARGE SCALE GENOMIC DNA]</scope>
    <source>
        <strain evidence="3 4">RS5-5</strain>
    </source>
</reference>
<accession>A0ABT1XP98</accession>
<dbReference type="Gene3D" id="1.10.530.10">
    <property type="match status" value="1"/>
</dbReference>
<evidence type="ECO:0000256" key="1">
    <source>
        <dbReference type="ARBA" id="ARBA00009387"/>
    </source>
</evidence>
<dbReference type="Pfam" id="PF01464">
    <property type="entry name" value="SLT"/>
    <property type="match status" value="1"/>
</dbReference>
<comment type="similarity">
    <text evidence="1">Belongs to the virb1 family.</text>
</comment>
<dbReference type="Proteomes" id="UP001206067">
    <property type="component" value="Unassembled WGS sequence"/>
</dbReference>
<comment type="caution">
    <text evidence="3">The sequence shown here is derived from an EMBL/GenBank/DDBJ whole genome shotgun (WGS) entry which is preliminary data.</text>
</comment>
<evidence type="ECO:0000313" key="3">
    <source>
        <dbReference type="EMBL" id="MCR2832756.1"/>
    </source>
</evidence>
<dbReference type="EMBL" id="JANKHH010000001">
    <property type="protein sequence ID" value="MCR2832756.1"/>
    <property type="molecule type" value="Genomic_DNA"/>
</dbReference>
<feature type="domain" description="Transglycosylase SLT" evidence="2">
    <location>
        <begin position="24"/>
        <end position="70"/>
    </location>
</feature>
<name>A0ABT1XP98_9SPHN</name>
<dbReference type="InterPro" id="IPR008258">
    <property type="entry name" value="Transglycosylase_SLT_dom_1"/>
</dbReference>
<dbReference type="InterPro" id="IPR023346">
    <property type="entry name" value="Lysozyme-like_dom_sf"/>
</dbReference>
<gene>
    <name evidence="3" type="ORF">NSO95_02255</name>
</gene>
<proteinExistence type="inferred from homology"/>
<keyword evidence="4" id="KW-1185">Reference proteome</keyword>
<protein>
    <submittedName>
        <fullName evidence="3">Lytic transglycosylase domain-containing protein</fullName>
    </submittedName>
</protein>
<organism evidence="3 4">
    <name type="scientific">Parerythrobacter lacustris</name>
    <dbReference type="NCBI Taxonomy" id="2969984"/>
    <lineage>
        <taxon>Bacteria</taxon>
        <taxon>Pseudomonadati</taxon>
        <taxon>Pseudomonadota</taxon>
        <taxon>Alphaproteobacteria</taxon>
        <taxon>Sphingomonadales</taxon>
        <taxon>Erythrobacteraceae</taxon>
        <taxon>Parerythrobacter</taxon>
    </lineage>
</organism>
<evidence type="ECO:0000259" key="2">
    <source>
        <dbReference type="Pfam" id="PF01464"/>
    </source>
</evidence>
<dbReference type="RefSeq" id="WP_257594513.1">
    <property type="nucleotide sequence ID" value="NZ_JANKHH010000001.1"/>
</dbReference>
<dbReference type="SUPFAM" id="SSF53955">
    <property type="entry name" value="Lysozyme-like"/>
    <property type="match status" value="1"/>
</dbReference>